<dbReference type="GO" id="GO:0007165">
    <property type="term" value="P:signal transduction"/>
    <property type="evidence" value="ECO:0007669"/>
    <property type="project" value="UniProtKB-KW"/>
</dbReference>
<keyword evidence="5 7" id="KW-0807">Transducer</keyword>
<protein>
    <submittedName>
        <fullName evidence="12">Chemotaxis protein</fullName>
    </submittedName>
</protein>
<evidence type="ECO:0000256" key="4">
    <source>
        <dbReference type="ARBA" id="ARBA00023136"/>
    </source>
</evidence>
<dbReference type="SMART" id="SM00304">
    <property type="entry name" value="HAMP"/>
    <property type="match status" value="1"/>
</dbReference>
<dbReference type="CDD" id="cd06225">
    <property type="entry name" value="HAMP"/>
    <property type="match status" value="1"/>
</dbReference>
<dbReference type="InterPro" id="IPR003660">
    <property type="entry name" value="HAMP_dom"/>
</dbReference>
<gene>
    <name evidence="12" type="ORF">A6E14_14555</name>
</gene>
<dbReference type="GO" id="GO:0004888">
    <property type="term" value="F:transmembrane signaling receptor activity"/>
    <property type="evidence" value="ECO:0007669"/>
    <property type="project" value="InterPro"/>
</dbReference>
<comment type="subcellular location">
    <subcellularLocation>
        <location evidence="1">Membrane</location>
        <topology evidence="1">Multi-pass membrane protein</topology>
    </subcellularLocation>
</comment>
<dbReference type="PANTHER" id="PTHR32089:SF119">
    <property type="entry name" value="METHYL-ACCEPTING CHEMOTAXIS PROTEIN CTPL"/>
    <property type="match status" value="1"/>
</dbReference>
<reference evidence="13" key="1">
    <citation type="submission" date="2016-06" db="EMBL/GenBank/DDBJ databases">
        <authorList>
            <person name="Hehemann J.-H."/>
            <person name="Arevalo P."/>
            <person name="Datta M.S."/>
            <person name="Polz M.F."/>
        </authorList>
    </citation>
    <scope>NUCLEOTIDE SEQUENCE [LARGE SCALE GENOMIC DNA]</scope>
    <source>
        <strain evidence="13">9CSC122</strain>
    </source>
</reference>
<feature type="coiled-coil region" evidence="8">
    <location>
        <begin position="579"/>
        <end position="613"/>
    </location>
</feature>
<evidence type="ECO:0000259" key="11">
    <source>
        <dbReference type="PROSITE" id="PS50885"/>
    </source>
</evidence>
<sequence length="626" mass="67639">MEVFALSQRQKITVFLVILSIGFISLGLFTSNRLSVMGSQYIRSGDVAAGSISIYKTQSALLTLAADIDSLNASEVEKTKVTIQEIKQLADENAIFLKALGLIQQADGLTGSVEEFYQTLIPWLTVKEELGFSVDEGNLGQLKSLATTIEMKIEETGMVTLNSDFQVMIKAQQNYLLQPNEKNLTLFNRAMAMFVNMSNTYAMLDLYEKEIEAMKSTFLRVAELSQEIGAIEQNLFQSELRLKTVIGDVTDTLASITTEYIGKAEKSAAQTQWSVLIACAALAVFTIAIFITISGTLTRSVKQISTILSGVAKGDLSQRMKIGPNDNDEFNQLAMTINQSCENLGELVHGVQNSSNALSVNAAELNTGIDTLAHNQSKVLGQTELLASATEEVSVTTQEVSNSLEFVADVSKSSTNAAEEGATVIKGAIDSLEDVNNILKSAAGHIQQLETASSKVDSVMEIINGIAEQTNLLALNAAIEAARAGEQGRGFAVVADEVRNLAVRTVDAVGEISGTIETMKKESAEVIQYIGQSESSIQAGQEKGHEAMTALGQITEKADEAAHQTEVIFASIRELATTSQSMANNMIEISSAMKELENNNEQLRQTSELVDQRSSSLNSDCERFNI</sequence>
<dbReference type="FunFam" id="1.10.287.950:FF:000001">
    <property type="entry name" value="Methyl-accepting chemotaxis sensory transducer"/>
    <property type="match status" value="1"/>
</dbReference>
<keyword evidence="4 9" id="KW-0472">Membrane</keyword>
<dbReference type="Pfam" id="PF00672">
    <property type="entry name" value="HAMP"/>
    <property type="match status" value="1"/>
</dbReference>
<dbReference type="GO" id="GO:0006935">
    <property type="term" value="P:chemotaxis"/>
    <property type="evidence" value="ECO:0007669"/>
    <property type="project" value="InterPro"/>
</dbReference>
<evidence type="ECO:0000256" key="1">
    <source>
        <dbReference type="ARBA" id="ARBA00004141"/>
    </source>
</evidence>
<dbReference type="RefSeq" id="WP_017037316.1">
    <property type="nucleotide sequence ID" value="NZ_JBNGCH010000801.1"/>
</dbReference>
<evidence type="ECO:0000313" key="13">
    <source>
        <dbReference type="Proteomes" id="UP000093173"/>
    </source>
</evidence>
<dbReference type="SUPFAM" id="SSF58104">
    <property type="entry name" value="Methyl-accepting chemotaxis protein (MCP) signaling domain"/>
    <property type="match status" value="1"/>
</dbReference>
<comment type="similarity">
    <text evidence="6">Belongs to the methyl-accepting chemotaxis (MCP) protein family.</text>
</comment>
<feature type="domain" description="HAMP" evidence="11">
    <location>
        <begin position="295"/>
        <end position="349"/>
    </location>
</feature>
<dbReference type="InterPro" id="IPR004089">
    <property type="entry name" value="MCPsignal_dom"/>
</dbReference>
<dbReference type="CDD" id="cd11386">
    <property type="entry name" value="MCP_signal"/>
    <property type="match status" value="1"/>
</dbReference>
<accession>A0A1B9QVW5</accession>
<feature type="transmembrane region" description="Helical" evidence="9">
    <location>
        <begin position="12"/>
        <end position="30"/>
    </location>
</feature>
<comment type="caution">
    <text evidence="12">The sequence shown here is derived from an EMBL/GenBank/DDBJ whole genome shotgun (WGS) entry which is preliminary data.</text>
</comment>
<dbReference type="AlphaFoldDB" id="A0A1B9QVW5"/>
<dbReference type="PRINTS" id="PR00260">
    <property type="entry name" value="CHEMTRNSDUCR"/>
</dbReference>
<dbReference type="Proteomes" id="UP000093173">
    <property type="component" value="Unassembled WGS sequence"/>
</dbReference>
<dbReference type="Pfam" id="PF00015">
    <property type="entry name" value="MCPsignal"/>
    <property type="match status" value="1"/>
</dbReference>
<keyword evidence="13" id="KW-1185">Reference proteome</keyword>
<keyword evidence="8" id="KW-0175">Coiled coil</keyword>
<dbReference type="EMBL" id="MAJZ01000801">
    <property type="protein sequence ID" value="OCH73388.1"/>
    <property type="molecule type" value="Genomic_DNA"/>
</dbReference>
<evidence type="ECO:0000256" key="8">
    <source>
        <dbReference type="SAM" id="Coils"/>
    </source>
</evidence>
<proteinExistence type="inferred from homology"/>
<evidence type="ECO:0000256" key="3">
    <source>
        <dbReference type="ARBA" id="ARBA00022989"/>
    </source>
</evidence>
<name>A0A1B9QVW5_9VIBR</name>
<organism evidence="12 13">
    <name type="scientific">Vibrio genomosp. F10</name>
    <dbReference type="NCBI Taxonomy" id="723171"/>
    <lineage>
        <taxon>Bacteria</taxon>
        <taxon>Pseudomonadati</taxon>
        <taxon>Pseudomonadota</taxon>
        <taxon>Gammaproteobacteria</taxon>
        <taxon>Vibrionales</taxon>
        <taxon>Vibrionaceae</taxon>
        <taxon>Vibrio</taxon>
    </lineage>
</organism>
<dbReference type="GO" id="GO:0016020">
    <property type="term" value="C:membrane"/>
    <property type="evidence" value="ECO:0007669"/>
    <property type="project" value="UniProtKB-SubCell"/>
</dbReference>
<feature type="transmembrane region" description="Helical" evidence="9">
    <location>
        <begin position="273"/>
        <end position="293"/>
    </location>
</feature>
<evidence type="ECO:0000256" key="5">
    <source>
        <dbReference type="ARBA" id="ARBA00023224"/>
    </source>
</evidence>
<dbReference type="InterPro" id="IPR004090">
    <property type="entry name" value="Chemotax_Me-accpt_rcpt"/>
</dbReference>
<feature type="domain" description="Methyl-accepting transducer" evidence="10">
    <location>
        <begin position="354"/>
        <end position="597"/>
    </location>
</feature>
<dbReference type="Gene3D" id="1.10.287.950">
    <property type="entry name" value="Methyl-accepting chemotaxis protein"/>
    <property type="match status" value="1"/>
</dbReference>
<dbReference type="PROSITE" id="PS50885">
    <property type="entry name" value="HAMP"/>
    <property type="match status" value="1"/>
</dbReference>
<evidence type="ECO:0000256" key="7">
    <source>
        <dbReference type="PROSITE-ProRule" id="PRU00284"/>
    </source>
</evidence>
<dbReference type="SMART" id="SM00283">
    <property type="entry name" value="MA"/>
    <property type="match status" value="1"/>
</dbReference>
<keyword evidence="3 9" id="KW-1133">Transmembrane helix</keyword>
<evidence type="ECO:0000313" key="12">
    <source>
        <dbReference type="EMBL" id="OCH73388.1"/>
    </source>
</evidence>
<evidence type="ECO:0000256" key="6">
    <source>
        <dbReference type="ARBA" id="ARBA00029447"/>
    </source>
</evidence>
<dbReference type="PROSITE" id="PS50111">
    <property type="entry name" value="CHEMOTAXIS_TRANSDUC_2"/>
    <property type="match status" value="1"/>
</dbReference>
<evidence type="ECO:0000256" key="9">
    <source>
        <dbReference type="SAM" id="Phobius"/>
    </source>
</evidence>
<evidence type="ECO:0000256" key="2">
    <source>
        <dbReference type="ARBA" id="ARBA00022692"/>
    </source>
</evidence>
<dbReference type="PANTHER" id="PTHR32089">
    <property type="entry name" value="METHYL-ACCEPTING CHEMOTAXIS PROTEIN MCPB"/>
    <property type="match status" value="1"/>
</dbReference>
<keyword evidence="2 9" id="KW-0812">Transmembrane</keyword>
<evidence type="ECO:0000259" key="10">
    <source>
        <dbReference type="PROSITE" id="PS50111"/>
    </source>
</evidence>